<protein>
    <submittedName>
        <fullName evidence="1">Uncharacterized protein</fullName>
    </submittedName>
</protein>
<name>A0AAD1L1L2_CITBR</name>
<accession>A0AAD1L1L2</accession>
<dbReference type="Proteomes" id="UP001058317">
    <property type="component" value="Chromosome"/>
</dbReference>
<sequence length="140" mass="15823">MVVGISTIVMHTVRVIIFARLNLGPITDLRPSSSNDIAPRLIGHVKNAVNNVTPKVMFDVFLREKYPPRTAVKLREAMTCRNKAIPTSSKITSKYREKIAGSTMPFRLFVARRNIIEQRKIITPLLADDFFDQKANVDAK</sequence>
<organism evidence="1 2">
    <name type="scientific">Citrobacter braakii</name>
    <dbReference type="NCBI Taxonomy" id="57706"/>
    <lineage>
        <taxon>Bacteria</taxon>
        <taxon>Pseudomonadati</taxon>
        <taxon>Pseudomonadota</taxon>
        <taxon>Gammaproteobacteria</taxon>
        <taxon>Enterobacterales</taxon>
        <taxon>Enterobacteriaceae</taxon>
        <taxon>Citrobacter</taxon>
        <taxon>Citrobacter freundii complex</taxon>
    </lineage>
</organism>
<proteinExistence type="predicted"/>
<dbReference type="EMBL" id="AP026382">
    <property type="protein sequence ID" value="BDN97143.1"/>
    <property type="molecule type" value="Genomic_DNA"/>
</dbReference>
<reference evidence="1" key="1">
    <citation type="submission" date="2022-07" db="EMBL/GenBank/DDBJ databases">
        <title>Complete genome sequence of carbapenem-resistant Citrobacter spp. in Japan.</title>
        <authorList>
            <person name="Maehana S."/>
            <person name="Suzuki M."/>
            <person name="Kitasato H."/>
        </authorList>
    </citation>
    <scope>NUCLEOTIDE SEQUENCE</scope>
    <source>
        <strain evidence="1">KAM621</strain>
    </source>
</reference>
<dbReference type="AlphaFoldDB" id="A0AAD1L1L2"/>
<evidence type="ECO:0000313" key="1">
    <source>
        <dbReference type="EMBL" id="BDN97143.1"/>
    </source>
</evidence>
<evidence type="ECO:0000313" key="2">
    <source>
        <dbReference type="Proteomes" id="UP001058317"/>
    </source>
</evidence>
<gene>
    <name evidence="1" type="ORF">KAM621c_22480</name>
</gene>